<dbReference type="RefSeq" id="WP_215220033.1">
    <property type="nucleotide sequence ID" value="NZ_OU015430.1"/>
</dbReference>
<feature type="chain" id="PRO_5046804240" description="Cupin type-2 domain-containing protein" evidence="1">
    <location>
        <begin position="24"/>
        <end position="184"/>
    </location>
</feature>
<evidence type="ECO:0000259" key="2">
    <source>
        <dbReference type="Pfam" id="PF07883"/>
    </source>
</evidence>
<dbReference type="InterPro" id="IPR053146">
    <property type="entry name" value="QDO-like"/>
</dbReference>
<reference evidence="3 4" key="1">
    <citation type="submission" date="2021-04" db="EMBL/GenBank/DDBJ databases">
        <authorList>
            <person name="Rodrigo-Torres L."/>
            <person name="Arahal R. D."/>
            <person name="Lucena T."/>
        </authorList>
    </citation>
    <scope>NUCLEOTIDE SEQUENCE [LARGE SCALE GENOMIC DNA]</scope>
    <source>
        <strain evidence="3 4">CECT 30171</strain>
    </source>
</reference>
<dbReference type="Gene3D" id="2.60.120.10">
    <property type="entry name" value="Jelly Rolls"/>
    <property type="match status" value="1"/>
</dbReference>
<dbReference type="Pfam" id="PF07883">
    <property type="entry name" value="Cupin_2"/>
    <property type="match status" value="1"/>
</dbReference>
<proteinExistence type="predicted"/>
<feature type="domain" description="Cupin type-2" evidence="2">
    <location>
        <begin position="70"/>
        <end position="135"/>
    </location>
</feature>
<gene>
    <name evidence="3" type="ORF">LYB30171_01103</name>
</gene>
<sequence>MQRLLVGLVAGLAFTLCPSGSTAQQSAQAEPAAQPAPAPPAPQAYDAGTVRFLTTSEQTGGRFAVVELAEQGGYLAPPHRHEHMDESFHVLDGVLRVTMAGATVDHGPGAFVVIPRGVVHSQGSADDRPVRVVMTMVPGGFEAFFAGRVELARHTRRGEPGFEDGMWKLLRENERWIQPGAAEE</sequence>
<evidence type="ECO:0000313" key="3">
    <source>
        <dbReference type="EMBL" id="CAG4971993.1"/>
    </source>
</evidence>
<dbReference type="EMBL" id="OU015430">
    <property type="protein sequence ID" value="CAG4971993.1"/>
    <property type="molecule type" value="Genomic_DNA"/>
</dbReference>
<evidence type="ECO:0000313" key="4">
    <source>
        <dbReference type="Proteomes" id="UP000680116"/>
    </source>
</evidence>
<name>A0ABM8UEL6_9GAMM</name>
<dbReference type="InterPro" id="IPR014710">
    <property type="entry name" value="RmlC-like_jellyroll"/>
</dbReference>
<evidence type="ECO:0000256" key="1">
    <source>
        <dbReference type="SAM" id="SignalP"/>
    </source>
</evidence>
<keyword evidence="1" id="KW-0732">Signal</keyword>
<keyword evidence="4" id="KW-1185">Reference proteome</keyword>
<dbReference type="InterPro" id="IPR011051">
    <property type="entry name" value="RmlC_Cupin_sf"/>
</dbReference>
<protein>
    <recommendedName>
        <fullName evidence="2">Cupin type-2 domain-containing protein</fullName>
    </recommendedName>
</protein>
<dbReference type="InterPro" id="IPR013096">
    <property type="entry name" value="Cupin_2"/>
</dbReference>
<dbReference type="PANTHER" id="PTHR36440:SF1">
    <property type="entry name" value="PUTATIVE (AFU_ORTHOLOGUE AFUA_8G07350)-RELATED"/>
    <property type="match status" value="1"/>
</dbReference>
<dbReference type="Proteomes" id="UP000680116">
    <property type="component" value="Chromosome"/>
</dbReference>
<dbReference type="SUPFAM" id="SSF51182">
    <property type="entry name" value="RmlC-like cupins"/>
    <property type="match status" value="1"/>
</dbReference>
<feature type="signal peptide" evidence="1">
    <location>
        <begin position="1"/>
        <end position="23"/>
    </location>
</feature>
<organism evidence="3 4">
    <name type="scientific">Novilysobacter luteus</name>
    <dbReference type="NCBI Taxonomy" id="2822368"/>
    <lineage>
        <taxon>Bacteria</taxon>
        <taxon>Pseudomonadati</taxon>
        <taxon>Pseudomonadota</taxon>
        <taxon>Gammaproteobacteria</taxon>
        <taxon>Lysobacterales</taxon>
        <taxon>Lysobacteraceae</taxon>
        <taxon>Novilysobacter</taxon>
    </lineage>
</organism>
<accession>A0ABM8UEL6</accession>
<dbReference type="PANTHER" id="PTHR36440">
    <property type="entry name" value="PUTATIVE (AFU_ORTHOLOGUE AFUA_8G07350)-RELATED"/>
    <property type="match status" value="1"/>
</dbReference>